<accession>A0A382D7H1</accession>
<dbReference type="AlphaFoldDB" id="A0A382D7H1"/>
<sequence>MDHWPSLFFVWLTTALYIHALTIKLMAEMQMDVRSSLILNYNIFLPIFMIIGFPFILSILYSTKTGKVIDNLLESIHAIYLKLASIGPSEELNPKKRLKWQIHLFETTNQLIDLLVYVPYKEPKAQIIEGLGDQLIEYLKYKKDFPNSFFEVIDEIREDVSFKTLKSQFQDIENDRVFYELKNFRVIGNAYISFIEAGEFDLSTLCVEQVKRIGV</sequence>
<feature type="non-terminal residue" evidence="2">
    <location>
        <position position="215"/>
    </location>
</feature>
<keyword evidence="1" id="KW-0472">Membrane</keyword>
<protein>
    <submittedName>
        <fullName evidence="2">Uncharacterized protein</fullName>
    </submittedName>
</protein>
<reference evidence="2" key="1">
    <citation type="submission" date="2018-05" db="EMBL/GenBank/DDBJ databases">
        <authorList>
            <person name="Lanie J.A."/>
            <person name="Ng W.-L."/>
            <person name="Kazmierczak K.M."/>
            <person name="Andrzejewski T.M."/>
            <person name="Davidsen T.M."/>
            <person name="Wayne K.J."/>
            <person name="Tettelin H."/>
            <person name="Glass J.I."/>
            <person name="Rusch D."/>
            <person name="Podicherti R."/>
            <person name="Tsui H.-C.T."/>
            <person name="Winkler M.E."/>
        </authorList>
    </citation>
    <scope>NUCLEOTIDE SEQUENCE</scope>
</reference>
<dbReference type="EMBL" id="UINC01037702">
    <property type="protein sequence ID" value="SVB33587.1"/>
    <property type="molecule type" value="Genomic_DNA"/>
</dbReference>
<evidence type="ECO:0000256" key="1">
    <source>
        <dbReference type="SAM" id="Phobius"/>
    </source>
</evidence>
<keyword evidence="1" id="KW-1133">Transmembrane helix</keyword>
<evidence type="ECO:0000313" key="2">
    <source>
        <dbReference type="EMBL" id="SVB33587.1"/>
    </source>
</evidence>
<name>A0A382D7H1_9ZZZZ</name>
<keyword evidence="1" id="KW-0812">Transmembrane</keyword>
<feature type="transmembrane region" description="Helical" evidence="1">
    <location>
        <begin position="6"/>
        <end position="27"/>
    </location>
</feature>
<proteinExistence type="predicted"/>
<organism evidence="2">
    <name type="scientific">marine metagenome</name>
    <dbReference type="NCBI Taxonomy" id="408172"/>
    <lineage>
        <taxon>unclassified sequences</taxon>
        <taxon>metagenomes</taxon>
        <taxon>ecological metagenomes</taxon>
    </lineage>
</organism>
<gene>
    <name evidence="2" type="ORF">METZ01_LOCUS186441</name>
</gene>
<feature type="transmembrane region" description="Helical" evidence="1">
    <location>
        <begin position="39"/>
        <end position="61"/>
    </location>
</feature>